<evidence type="ECO:0000313" key="13">
    <source>
        <dbReference type="EMBL" id="MEJ8641187.1"/>
    </source>
</evidence>
<dbReference type="InterPro" id="IPR025201">
    <property type="entry name" value="KdpD_TM"/>
</dbReference>
<dbReference type="PANTHER" id="PTHR45569">
    <property type="entry name" value="SENSOR PROTEIN KDPD"/>
    <property type="match status" value="1"/>
</dbReference>
<comment type="subcellular location">
    <subcellularLocation>
        <location evidence="1">Membrane</location>
        <topology evidence="1">Multi-pass membrane protein</topology>
    </subcellularLocation>
</comment>
<dbReference type="InterPro" id="IPR038318">
    <property type="entry name" value="KdpD_sf"/>
</dbReference>
<keyword evidence="8 11" id="KW-1133">Transmembrane helix</keyword>
<accession>A0ABU8TZX8</accession>
<evidence type="ECO:0000256" key="3">
    <source>
        <dbReference type="ARBA" id="ARBA00022679"/>
    </source>
</evidence>
<evidence type="ECO:0000256" key="11">
    <source>
        <dbReference type="SAM" id="Phobius"/>
    </source>
</evidence>
<keyword evidence="5" id="KW-0547">Nucleotide-binding</keyword>
<protein>
    <submittedName>
        <fullName evidence="13">DUF4118 domain-containing protein</fullName>
    </submittedName>
</protein>
<dbReference type="EMBL" id="JBBKAM010000002">
    <property type="protein sequence ID" value="MEJ8641187.1"/>
    <property type="molecule type" value="Genomic_DNA"/>
</dbReference>
<evidence type="ECO:0000256" key="8">
    <source>
        <dbReference type="ARBA" id="ARBA00022989"/>
    </source>
</evidence>
<evidence type="ECO:0000259" key="12">
    <source>
        <dbReference type="Pfam" id="PF13493"/>
    </source>
</evidence>
<dbReference type="PANTHER" id="PTHR45569:SF1">
    <property type="entry name" value="SENSOR PROTEIN KDPD"/>
    <property type="match status" value="1"/>
</dbReference>
<keyword evidence="4 11" id="KW-0812">Transmembrane</keyword>
<keyword evidence="9" id="KW-0902">Two-component regulatory system</keyword>
<keyword evidence="10 11" id="KW-0472">Membrane</keyword>
<evidence type="ECO:0000256" key="7">
    <source>
        <dbReference type="ARBA" id="ARBA00022840"/>
    </source>
</evidence>
<keyword evidence="3" id="KW-0808">Transferase</keyword>
<evidence type="ECO:0000313" key="14">
    <source>
        <dbReference type="Proteomes" id="UP001382904"/>
    </source>
</evidence>
<gene>
    <name evidence="13" type="ORF">WKI68_06230</name>
</gene>
<feature type="domain" description="Sensor protein KdpD transmembrane" evidence="12">
    <location>
        <begin position="15"/>
        <end position="111"/>
    </location>
</feature>
<dbReference type="InterPro" id="IPR052023">
    <property type="entry name" value="Histidine_kinase_KdpD"/>
</dbReference>
<evidence type="ECO:0000256" key="1">
    <source>
        <dbReference type="ARBA" id="ARBA00004141"/>
    </source>
</evidence>
<evidence type="ECO:0000256" key="2">
    <source>
        <dbReference type="ARBA" id="ARBA00022553"/>
    </source>
</evidence>
<evidence type="ECO:0000256" key="10">
    <source>
        <dbReference type="ARBA" id="ARBA00023136"/>
    </source>
</evidence>
<proteinExistence type="predicted"/>
<evidence type="ECO:0000256" key="9">
    <source>
        <dbReference type="ARBA" id="ARBA00023012"/>
    </source>
</evidence>
<evidence type="ECO:0000256" key="5">
    <source>
        <dbReference type="ARBA" id="ARBA00022741"/>
    </source>
</evidence>
<keyword evidence="2" id="KW-0597">Phosphoprotein</keyword>
<feature type="transmembrane region" description="Helical" evidence="11">
    <location>
        <begin position="88"/>
        <end position="106"/>
    </location>
</feature>
<keyword evidence="14" id="KW-1185">Reference proteome</keyword>
<evidence type="ECO:0000256" key="6">
    <source>
        <dbReference type="ARBA" id="ARBA00022777"/>
    </source>
</evidence>
<comment type="caution">
    <text evidence="13">The sequence shown here is derived from an EMBL/GenBank/DDBJ whole genome shotgun (WGS) entry which is preliminary data.</text>
</comment>
<feature type="transmembrane region" description="Helical" evidence="11">
    <location>
        <begin position="39"/>
        <end position="68"/>
    </location>
</feature>
<sequence length="248" mass="26788">MPRYLVSDRVALIGALVLPFLVALALVPFRSRLAETNEALILVVAIVLVAARGTRLAGVLAAVSAAAWFDFFLTRPYQRFTITDPDDIQTAVLLLVVGLLVAQLAVRVRRLEVVTVTDADHLSRLHATARLAQRAGSPEAVVDRVRGDLTELLELRGCRFEYGSLLGRPPRLEHDGSVAVGHRAWDLERNGWPEGEIELRASGNGHYYGRFMLAPTPGSVPSVQARRVAATLADLTGSALDTALPGEG</sequence>
<reference evidence="13 14" key="1">
    <citation type="submission" date="2024-03" db="EMBL/GenBank/DDBJ databases">
        <title>Novel Streptomyces species of biotechnological and ecological value are a feature of Machair soil.</title>
        <authorList>
            <person name="Prole J.R."/>
            <person name="Goodfellow M."/>
            <person name="Allenby N."/>
            <person name="Ward A.C."/>
        </authorList>
    </citation>
    <scope>NUCLEOTIDE SEQUENCE [LARGE SCALE GENOMIC DNA]</scope>
    <source>
        <strain evidence="13 14">MS1.HAVA.3</strain>
    </source>
</reference>
<dbReference type="Pfam" id="PF13493">
    <property type="entry name" value="DUF4118"/>
    <property type="match status" value="1"/>
</dbReference>
<dbReference type="Gene3D" id="1.20.120.620">
    <property type="entry name" value="Backbone structure of the membrane domain of e. Coli histidine kinase receptor kdpd"/>
    <property type="match status" value="1"/>
</dbReference>
<feature type="transmembrane region" description="Helical" evidence="11">
    <location>
        <begin position="6"/>
        <end position="27"/>
    </location>
</feature>
<evidence type="ECO:0000256" key="4">
    <source>
        <dbReference type="ARBA" id="ARBA00022692"/>
    </source>
</evidence>
<keyword evidence="6" id="KW-0418">Kinase</keyword>
<keyword evidence="7" id="KW-0067">ATP-binding</keyword>
<name>A0ABU8TZX8_9ACTN</name>
<organism evidence="13 14">
    <name type="scientific">Streptomyces caledonius</name>
    <dbReference type="NCBI Taxonomy" id="3134107"/>
    <lineage>
        <taxon>Bacteria</taxon>
        <taxon>Bacillati</taxon>
        <taxon>Actinomycetota</taxon>
        <taxon>Actinomycetes</taxon>
        <taxon>Kitasatosporales</taxon>
        <taxon>Streptomycetaceae</taxon>
        <taxon>Streptomyces</taxon>
    </lineage>
</organism>
<dbReference type="Proteomes" id="UP001382904">
    <property type="component" value="Unassembled WGS sequence"/>
</dbReference>